<organism evidence="1 2">
    <name type="scientific">Avibacterium endocarditidis</name>
    <dbReference type="NCBI Taxonomy" id="380674"/>
    <lineage>
        <taxon>Bacteria</taxon>
        <taxon>Pseudomonadati</taxon>
        <taxon>Pseudomonadota</taxon>
        <taxon>Gammaproteobacteria</taxon>
        <taxon>Pasteurellales</taxon>
        <taxon>Pasteurellaceae</taxon>
        <taxon>Avibacterium</taxon>
    </lineage>
</organism>
<name>A0ABX4ZRG4_9PAST</name>
<proteinExistence type="predicted"/>
<evidence type="ECO:0000313" key="1">
    <source>
        <dbReference type="EMBL" id="POY42104.1"/>
    </source>
</evidence>
<comment type="caution">
    <text evidence="1">The sequence shown here is derived from an EMBL/GenBank/DDBJ whole genome shotgun (WGS) entry which is preliminary data.</text>
</comment>
<keyword evidence="2" id="KW-1185">Reference proteome</keyword>
<dbReference type="Proteomes" id="UP000237229">
    <property type="component" value="Unassembled WGS sequence"/>
</dbReference>
<sequence>MDLLFKNKESEVSFNFEKLTLAHKERDKEVSFDNFSSSFKGNFSDLSQVQSSYAFALKSSQSKGEDTPFQIKGIQFEGNNKNVNLATQLELLKSNIQIFSKIKPSEKEQENASLEKRKIPYYPLKTLSQDYNQSQEMLFKIDELTLGDNTELKGIEIGASGAISEDKQDNENIELTLASYVNKKDQFQLKMGKSAFHLQQQM</sequence>
<accession>A0ABX4ZRG4</accession>
<protein>
    <submittedName>
        <fullName evidence="1">Uncharacterized protein</fullName>
    </submittedName>
</protein>
<gene>
    <name evidence="1" type="ORF">C3Z13_07805</name>
</gene>
<evidence type="ECO:0000313" key="2">
    <source>
        <dbReference type="Proteomes" id="UP000237229"/>
    </source>
</evidence>
<reference evidence="1 2" key="1">
    <citation type="submission" date="2018-02" db="EMBL/GenBank/DDBJ databases">
        <title>Classification genera of Pasteurellaceae by whole genome sequence comparison.</title>
        <authorList>
            <person name="Christensen H."/>
        </authorList>
    </citation>
    <scope>NUCLEOTIDE SEQUENCE [LARGE SCALE GENOMIC DNA]</scope>
    <source>
        <strain evidence="1 2">20186H4H1</strain>
    </source>
</reference>
<dbReference type="EMBL" id="PQVI01000095">
    <property type="protein sequence ID" value="POY42104.1"/>
    <property type="molecule type" value="Genomic_DNA"/>
</dbReference>
<dbReference type="RefSeq" id="WP_103855544.1">
    <property type="nucleotide sequence ID" value="NZ_PQVI01000095.1"/>
</dbReference>